<protein>
    <recommendedName>
        <fullName evidence="1">EAL domain-containing protein</fullName>
    </recommendedName>
</protein>
<dbReference type="PANTHER" id="PTHR33121:SF70">
    <property type="entry name" value="SIGNALING PROTEIN YKOW"/>
    <property type="match status" value="1"/>
</dbReference>
<dbReference type="SMART" id="SM00052">
    <property type="entry name" value="EAL"/>
    <property type="match status" value="1"/>
</dbReference>
<dbReference type="Gene3D" id="3.20.20.450">
    <property type="entry name" value="EAL domain"/>
    <property type="match status" value="1"/>
</dbReference>
<dbReference type="Pfam" id="PF00563">
    <property type="entry name" value="EAL"/>
    <property type="match status" value="1"/>
</dbReference>
<dbReference type="Proteomes" id="UP000289555">
    <property type="component" value="Chromosome"/>
</dbReference>
<dbReference type="InterPro" id="IPR001633">
    <property type="entry name" value="EAL_dom"/>
</dbReference>
<keyword evidence="3" id="KW-1185">Reference proteome</keyword>
<name>A0ABN5WPC7_9GAMM</name>
<dbReference type="PANTHER" id="PTHR33121">
    <property type="entry name" value="CYCLIC DI-GMP PHOSPHODIESTERASE PDEF"/>
    <property type="match status" value="1"/>
</dbReference>
<organism evidence="2 3">
    <name type="scientific">Vreelandella olivaria</name>
    <dbReference type="NCBI Taxonomy" id="390919"/>
    <lineage>
        <taxon>Bacteria</taxon>
        <taxon>Pseudomonadati</taxon>
        <taxon>Pseudomonadota</taxon>
        <taxon>Gammaproteobacteria</taxon>
        <taxon>Oceanospirillales</taxon>
        <taxon>Halomonadaceae</taxon>
        <taxon>Vreelandella</taxon>
    </lineage>
</organism>
<evidence type="ECO:0000259" key="1">
    <source>
        <dbReference type="PROSITE" id="PS50883"/>
    </source>
</evidence>
<dbReference type="PROSITE" id="PS50883">
    <property type="entry name" value="EAL"/>
    <property type="match status" value="1"/>
</dbReference>
<gene>
    <name evidence="2" type="ORF">HORIV_01880</name>
</gene>
<dbReference type="EMBL" id="AP019416">
    <property type="protein sequence ID" value="BBI47767.1"/>
    <property type="molecule type" value="Genomic_DNA"/>
</dbReference>
<dbReference type="SUPFAM" id="SSF141868">
    <property type="entry name" value="EAL domain-like"/>
    <property type="match status" value="1"/>
</dbReference>
<accession>A0ABN5WPC7</accession>
<evidence type="ECO:0000313" key="3">
    <source>
        <dbReference type="Proteomes" id="UP000289555"/>
    </source>
</evidence>
<sequence>MASPQGWDDFPGDFIPLAERHGLMSQLGAWVIEKACAQQAHWRNSAMPKLTIWVNISALQLFQGDLESQLTTCLKRYQLKPSQIGLELTESVLLDERAGDMRPRLQALRDQGFAIAIDDFGTGYSSLGYLKRLPVDKVKLDRAFIKELPHDQADASIVKAVLAMAEGMGLGVIAEGVETKEQCQFLVKAGCTSVQGFYFARPLAAAELEKRLVPAPAIVPSAS</sequence>
<evidence type="ECO:0000313" key="2">
    <source>
        <dbReference type="EMBL" id="BBI47767.1"/>
    </source>
</evidence>
<proteinExistence type="predicted"/>
<feature type="domain" description="EAL" evidence="1">
    <location>
        <begin position="1"/>
        <end position="216"/>
    </location>
</feature>
<dbReference type="InterPro" id="IPR050706">
    <property type="entry name" value="Cyclic-di-GMP_PDE-like"/>
</dbReference>
<dbReference type="InterPro" id="IPR035919">
    <property type="entry name" value="EAL_sf"/>
</dbReference>
<reference evidence="3" key="1">
    <citation type="journal article" date="2019" name="Microbiol. Resour. Announc.">
        <title>Complete Genome Sequence of Halomonas olivaria, a Moderately Halophilic Bacterium Isolated from Olive Processing Effluents, Obtained by Nanopore Sequencing.</title>
        <authorList>
            <person name="Nagata S."/>
            <person name="Ii K.M."/>
            <person name="Tsukimi T."/>
            <person name="Miura M.C."/>
            <person name="Galipon J."/>
            <person name="Arakawa K."/>
        </authorList>
    </citation>
    <scope>NUCLEOTIDE SEQUENCE [LARGE SCALE GENOMIC DNA]</scope>
    <source>
        <strain evidence="3">TYRC17</strain>
    </source>
</reference>
<dbReference type="CDD" id="cd01948">
    <property type="entry name" value="EAL"/>
    <property type="match status" value="1"/>
</dbReference>